<evidence type="ECO:0000313" key="1">
    <source>
        <dbReference type="EMBL" id="KAF2770937.1"/>
    </source>
</evidence>
<keyword evidence="2" id="KW-1185">Reference proteome</keyword>
<evidence type="ECO:0008006" key="3">
    <source>
        <dbReference type="Google" id="ProtNLM"/>
    </source>
</evidence>
<protein>
    <recommendedName>
        <fullName evidence="3">Major facilitator superfamily (MFS) profile domain-containing protein</fullName>
    </recommendedName>
</protein>
<dbReference type="EMBL" id="ML995822">
    <property type="protein sequence ID" value="KAF2770937.1"/>
    <property type="molecule type" value="Genomic_DNA"/>
</dbReference>
<reference evidence="1" key="1">
    <citation type="journal article" date="2020" name="Stud. Mycol.">
        <title>101 Dothideomycetes genomes: a test case for predicting lifestyles and emergence of pathogens.</title>
        <authorList>
            <person name="Haridas S."/>
            <person name="Albert R."/>
            <person name="Binder M."/>
            <person name="Bloem J."/>
            <person name="Labutti K."/>
            <person name="Salamov A."/>
            <person name="Andreopoulos B."/>
            <person name="Baker S."/>
            <person name="Barry K."/>
            <person name="Bills G."/>
            <person name="Bluhm B."/>
            <person name="Cannon C."/>
            <person name="Castanera R."/>
            <person name="Culley D."/>
            <person name="Daum C."/>
            <person name="Ezra D."/>
            <person name="Gonzalez J."/>
            <person name="Henrissat B."/>
            <person name="Kuo A."/>
            <person name="Liang C."/>
            <person name="Lipzen A."/>
            <person name="Lutzoni F."/>
            <person name="Magnuson J."/>
            <person name="Mondo S."/>
            <person name="Nolan M."/>
            <person name="Ohm R."/>
            <person name="Pangilinan J."/>
            <person name="Park H.-J."/>
            <person name="Ramirez L."/>
            <person name="Alfaro M."/>
            <person name="Sun H."/>
            <person name="Tritt A."/>
            <person name="Yoshinaga Y."/>
            <person name="Zwiers L.-H."/>
            <person name="Turgeon B."/>
            <person name="Goodwin S."/>
            <person name="Spatafora J."/>
            <person name="Crous P."/>
            <person name="Grigoriev I."/>
        </authorList>
    </citation>
    <scope>NUCLEOTIDE SEQUENCE</scope>
    <source>
        <strain evidence="1">CBS 116005</strain>
    </source>
</reference>
<organism evidence="1 2">
    <name type="scientific">Teratosphaeria nubilosa</name>
    <dbReference type="NCBI Taxonomy" id="161662"/>
    <lineage>
        <taxon>Eukaryota</taxon>
        <taxon>Fungi</taxon>
        <taxon>Dikarya</taxon>
        <taxon>Ascomycota</taxon>
        <taxon>Pezizomycotina</taxon>
        <taxon>Dothideomycetes</taxon>
        <taxon>Dothideomycetidae</taxon>
        <taxon>Mycosphaerellales</taxon>
        <taxon>Teratosphaeriaceae</taxon>
        <taxon>Teratosphaeria</taxon>
    </lineage>
</organism>
<dbReference type="Gene3D" id="1.20.1250.20">
    <property type="entry name" value="MFS general substrate transporter like domains"/>
    <property type="match status" value="1"/>
</dbReference>
<name>A0A6G1LDG9_9PEZI</name>
<dbReference type="Proteomes" id="UP000799436">
    <property type="component" value="Unassembled WGS sequence"/>
</dbReference>
<dbReference type="SUPFAM" id="SSF103473">
    <property type="entry name" value="MFS general substrate transporter"/>
    <property type="match status" value="1"/>
</dbReference>
<evidence type="ECO:0000313" key="2">
    <source>
        <dbReference type="Proteomes" id="UP000799436"/>
    </source>
</evidence>
<dbReference type="InterPro" id="IPR036259">
    <property type="entry name" value="MFS_trans_sf"/>
</dbReference>
<dbReference type="AlphaFoldDB" id="A0A6G1LDG9"/>
<sequence>MKLQTPSASPTRSQQACLPATVAEHLCKHSFNVACRSFPLSGILLVPLRTPLYLTRLMMPAFQGVFRGLLQNPCNVITGITVSSYCRGALCGCIPMSLIGDVIGSRKTIWLAMSLIAVGARCRCLCIVYLT</sequence>
<accession>A0A6G1LDG9</accession>
<dbReference type="OrthoDB" id="6612291at2759"/>
<gene>
    <name evidence="1" type="ORF">EJ03DRAFT_50898</name>
</gene>
<proteinExistence type="predicted"/>